<sequence>MHYKNWLCFNLIALLEWQQTPTAFTRLCHTISDALLNSCNSNLAIWDFGVSIKLDLYLNV</sequence>
<feature type="signal peptide" evidence="1">
    <location>
        <begin position="1"/>
        <end position="22"/>
    </location>
</feature>
<gene>
    <name evidence="2" type="ORF">T10_11253</name>
</gene>
<feature type="chain" id="PRO_5006883155" evidence="1">
    <location>
        <begin position="23"/>
        <end position="60"/>
    </location>
</feature>
<dbReference type="Proteomes" id="UP000054843">
    <property type="component" value="Unassembled WGS sequence"/>
</dbReference>
<protein>
    <submittedName>
        <fullName evidence="2">Uncharacterized protein</fullName>
    </submittedName>
</protein>
<organism evidence="2 3">
    <name type="scientific">Trichinella papuae</name>
    <dbReference type="NCBI Taxonomy" id="268474"/>
    <lineage>
        <taxon>Eukaryota</taxon>
        <taxon>Metazoa</taxon>
        <taxon>Ecdysozoa</taxon>
        <taxon>Nematoda</taxon>
        <taxon>Enoplea</taxon>
        <taxon>Dorylaimia</taxon>
        <taxon>Trichinellida</taxon>
        <taxon>Trichinellidae</taxon>
        <taxon>Trichinella</taxon>
    </lineage>
</organism>
<dbReference type="EMBL" id="JYDO01000007">
    <property type="protein sequence ID" value="KRZ79253.1"/>
    <property type="molecule type" value="Genomic_DNA"/>
</dbReference>
<reference evidence="2 3" key="1">
    <citation type="submission" date="2015-01" db="EMBL/GenBank/DDBJ databases">
        <title>Evolution of Trichinella species and genotypes.</title>
        <authorList>
            <person name="Korhonen P.K."/>
            <person name="Edoardo P."/>
            <person name="Giuseppe L.R."/>
            <person name="Gasser R.B."/>
        </authorList>
    </citation>
    <scope>NUCLEOTIDE SEQUENCE [LARGE SCALE GENOMIC DNA]</scope>
    <source>
        <strain evidence="2">ISS1980</strain>
    </source>
</reference>
<evidence type="ECO:0000256" key="1">
    <source>
        <dbReference type="SAM" id="SignalP"/>
    </source>
</evidence>
<accession>A0A0V1N630</accession>
<keyword evidence="3" id="KW-1185">Reference proteome</keyword>
<proteinExistence type="predicted"/>
<evidence type="ECO:0000313" key="2">
    <source>
        <dbReference type="EMBL" id="KRZ79253.1"/>
    </source>
</evidence>
<name>A0A0V1N630_9BILA</name>
<keyword evidence="1" id="KW-0732">Signal</keyword>
<comment type="caution">
    <text evidence="2">The sequence shown here is derived from an EMBL/GenBank/DDBJ whole genome shotgun (WGS) entry which is preliminary data.</text>
</comment>
<dbReference type="AlphaFoldDB" id="A0A0V1N630"/>
<evidence type="ECO:0000313" key="3">
    <source>
        <dbReference type="Proteomes" id="UP000054843"/>
    </source>
</evidence>